<evidence type="ECO:0000313" key="1">
    <source>
        <dbReference type="EMBL" id="MPM02808.1"/>
    </source>
</evidence>
<dbReference type="EMBL" id="VSSQ01000899">
    <property type="protein sequence ID" value="MPM02808.1"/>
    <property type="molecule type" value="Genomic_DNA"/>
</dbReference>
<name>A0A644WH32_9ZZZZ</name>
<protein>
    <recommendedName>
        <fullName evidence="2">Nucleotidyl transferase AbiEii/AbiGii toxin family protein</fullName>
    </recommendedName>
</protein>
<dbReference type="Gene3D" id="3.10.450.620">
    <property type="entry name" value="JHP933, nucleotidyltransferase-like core domain"/>
    <property type="match status" value="1"/>
</dbReference>
<comment type="caution">
    <text evidence="1">The sequence shown here is derived from an EMBL/GenBank/DDBJ whole genome shotgun (WGS) entry which is preliminary data.</text>
</comment>
<gene>
    <name evidence="1" type="ORF">SDC9_49063</name>
</gene>
<dbReference type="Pfam" id="PF08843">
    <property type="entry name" value="AbiEii"/>
    <property type="match status" value="1"/>
</dbReference>
<reference evidence="1" key="1">
    <citation type="submission" date="2019-08" db="EMBL/GenBank/DDBJ databases">
        <authorList>
            <person name="Kucharzyk K."/>
            <person name="Murdoch R.W."/>
            <person name="Higgins S."/>
            <person name="Loffler F."/>
        </authorList>
    </citation>
    <scope>NUCLEOTIDE SEQUENCE</scope>
</reference>
<evidence type="ECO:0008006" key="2">
    <source>
        <dbReference type="Google" id="ProtNLM"/>
    </source>
</evidence>
<organism evidence="1">
    <name type="scientific">bioreactor metagenome</name>
    <dbReference type="NCBI Taxonomy" id="1076179"/>
    <lineage>
        <taxon>unclassified sequences</taxon>
        <taxon>metagenomes</taxon>
        <taxon>ecological metagenomes</taxon>
    </lineage>
</organism>
<sequence length="232" mass="26725">MFDANRHKFFMVQLLKEIYSDVELATCLGFKGGTALMLFYDLPRFSTDLDFDLLSNGKEDAVFQKIRTIVLGKGTIFDEARKHFGPLIVLDYGTGERKLKIEISNRNFGSRYEVKNLLGFNVKVMVAPDMFAHKLCAMLDRSNIVNRDIFDIWFFLKRQTPVNPLIVEMRAECPLETHLGHCIQQLEAMKGRHLLDGLGELTQEETKQFIRTKLLSETIGLLEIFRKYPILG</sequence>
<accession>A0A644WH32</accession>
<dbReference type="AlphaFoldDB" id="A0A644WH32"/>
<proteinExistence type="predicted"/>
<dbReference type="InterPro" id="IPR014942">
    <property type="entry name" value="AbiEii"/>
</dbReference>